<evidence type="ECO:0000313" key="4">
    <source>
        <dbReference type="Proteomes" id="UP000660885"/>
    </source>
</evidence>
<dbReference type="Proteomes" id="UP000660885">
    <property type="component" value="Unassembled WGS sequence"/>
</dbReference>
<gene>
    <name evidence="3" type="ORF">JMJ56_07035</name>
</gene>
<evidence type="ECO:0000313" key="3">
    <source>
        <dbReference type="EMBL" id="MBL6077753.1"/>
    </source>
</evidence>
<sequence length="77" mass="8035">MPETPEPDPFTIPPPPAEPILSRRTPAPAPPEPPHPAAGPSRSGRSAEEEHALRHFALALVFAPAAILLSLAILPGP</sequence>
<comment type="caution">
    <text evidence="3">The sequence shown here is derived from an EMBL/GenBank/DDBJ whole genome shotgun (WGS) entry which is preliminary data.</text>
</comment>
<feature type="compositionally biased region" description="Pro residues" evidence="1">
    <location>
        <begin position="27"/>
        <end position="37"/>
    </location>
</feature>
<accession>A0ABS1TZ95</accession>
<keyword evidence="2" id="KW-0812">Transmembrane</keyword>
<keyword evidence="2" id="KW-0472">Membrane</keyword>
<evidence type="ECO:0000256" key="1">
    <source>
        <dbReference type="SAM" id="MobiDB-lite"/>
    </source>
</evidence>
<organism evidence="3 4">
    <name type="scientific">Belnapia arida</name>
    <dbReference type="NCBI Taxonomy" id="2804533"/>
    <lineage>
        <taxon>Bacteria</taxon>
        <taxon>Pseudomonadati</taxon>
        <taxon>Pseudomonadota</taxon>
        <taxon>Alphaproteobacteria</taxon>
        <taxon>Acetobacterales</taxon>
        <taxon>Roseomonadaceae</taxon>
        <taxon>Belnapia</taxon>
    </lineage>
</organism>
<proteinExistence type="predicted"/>
<feature type="compositionally biased region" description="Pro residues" evidence="1">
    <location>
        <begin position="7"/>
        <end position="18"/>
    </location>
</feature>
<feature type="region of interest" description="Disordered" evidence="1">
    <location>
        <begin position="1"/>
        <end position="50"/>
    </location>
</feature>
<keyword evidence="2" id="KW-1133">Transmembrane helix</keyword>
<evidence type="ECO:0000256" key="2">
    <source>
        <dbReference type="SAM" id="Phobius"/>
    </source>
</evidence>
<dbReference type="EMBL" id="JAETWB010000002">
    <property type="protein sequence ID" value="MBL6077753.1"/>
    <property type="molecule type" value="Genomic_DNA"/>
</dbReference>
<feature type="transmembrane region" description="Helical" evidence="2">
    <location>
        <begin position="52"/>
        <end position="74"/>
    </location>
</feature>
<reference evidence="3 4" key="1">
    <citation type="submission" date="2021-01" db="EMBL/GenBank/DDBJ databases">
        <title>Belnapia mucosa sp. nov. and Belnapia arida sp. nov., isolated from the Tabernas Desert (Almeria, Spain).</title>
        <authorList>
            <person name="Molina-Menor E."/>
            <person name="Vidal-Verdu A."/>
            <person name="Calonge A."/>
            <person name="Satari L."/>
            <person name="Pereto J."/>
            <person name="Porcar M."/>
        </authorList>
    </citation>
    <scope>NUCLEOTIDE SEQUENCE [LARGE SCALE GENOMIC DNA]</scope>
    <source>
        <strain evidence="3 4">T18</strain>
    </source>
</reference>
<dbReference type="RefSeq" id="WP_202830925.1">
    <property type="nucleotide sequence ID" value="NZ_JAETWB010000002.1"/>
</dbReference>
<name>A0ABS1TZ95_9PROT</name>
<protein>
    <submittedName>
        <fullName evidence="3">Uncharacterized protein</fullName>
    </submittedName>
</protein>
<keyword evidence="4" id="KW-1185">Reference proteome</keyword>